<protein>
    <submittedName>
        <fullName evidence="1">20007_t:CDS:1</fullName>
    </submittedName>
</protein>
<dbReference type="Proteomes" id="UP000789901">
    <property type="component" value="Unassembled WGS sequence"/>
</dbReference>
<gene>
    <name evidence="1" type="ORF">GMARGA_LOCUS29141</name>
</gene>
<proteinExistence type="predicted"/>
<evidence type="ECO:0000313" key="2">
    <source>
        <dbReference type="Proteomes" id="UP000789901"/>
    </source>
</evidence>
<keyword evidence="2" id="KW-1185">Reference proteome</keyword>
<accession>A0ABN7WCG6</accession>
<organism evidence="1 2">
    <name type="scientific">Gigaspora margarita</name>
    <dbReference type="NCBI Taxonomy" id="4874"/>
    <lineage>
        <taxon>Eukaryota</taxon>
        <taxon>Fungi</taxon>
        <taxon>Fungi incertae sedis</taxon>
        <taxon>Mucoromycota</taxon>
        <taxon>Glomeromycotina</taxon>
        <taxon>Glomeromycetes</taxon>
        <taxon>Diversisporales</taxon>
        <taxon>Gigasporaceae</taxon>
        <taxon>Gigaspora</taxon>
    </lineage>
</organism>
<reference evidence="1 2" key="1">
    <citation type="submission" date="2021-06" db="EMBL/GenBank/DDBJ databases">
        <authorList>
            <person name="Kallberg Y."/>
            <person name="Tangrot J."/>
            <person name="Rosling A."/>
        </authorList>
    </citation>
    <scope>NUCLEOTIDE SEQUENCE [LARGE SCALE GENOMIC DNA]</scope>
    <source>
        <strain evidence="1 2">120-4 pot B 10/14</strain>
    </source>
</reference>
<comment type="caution">
    <text evidence="1">The sequence shown here is derived from an EMBL/GenBank/DDBJ whole genome shotgun (WGS) entry which is preliminary data.</text>
</comment>
<feature type="non-terminal residue" evidence="1">
    <location>
        <position position="73"/>
    </location>
</feature>
<sequence length="73" mass="8665">MNQVNELDKAFSEYKNVKKNYQQSNLSKEQFNTIRIKLLNAITSSFNYDTVLKIYKETEDDDNDVLNCWIHLS</sequence>
<name>A0ABN7WCG6_GIGMA</name>
<dbReference type="EMBL" id="CAJVQB010038660">
    <property type="protein sequence ID" value="CAG8826487.1"/>
    <property type="molecule type" value="Genomic_DNA"/>
</dbReference>
<evidence type="ECO:0000313" key="1">
    <source>
        <dbReference type="EMBL" id="CAG8826487.1"/>
    </source>
</evidence>